<comment type="similarity">
    <text evidence="1">Belongs to the ABC transporter superfamily.</text>
</comment>
<dbReference type="PANTHER" id="PTHR43776">
    <property type="entry name" value="TRANSPORT ATP-BINDING PROTEIN"/>
    <property type="match status" value="1"/>
</dbReference>
<keyword evidence="2" id="KW-0813">Transport</keyword>
<dbReference type="Proteomes" id="UP000184334">
    <property type="component" value="Unassembled WGS sequence"/>
</dbReference>
<dbReference type="PROSITE" id="PS00211">
    <property type="entry name" value="ABC_TRANSPORTER_1"/>
    <property type="match status" value="1"/>
</dbReference>
<dbReference type="Pfam" id="PF00005">
    <property type="entry name" value="ABC_tran"/>
    <property type="match status" value="2"/>
</dbReference>
<evidence type="ECO:0000313" key="7">
    <source>
        <dbReference type="Proteomes" id="UP000184334"/>
    </source>
</evidence>
<keyword evidence="7" id="KW-1185">Reference proteome</keyword>
<accession>A0A1M4UH92</accession>
<evidence type="ECO:0000313" key="6">
    <source>
        <dbReference type="EMBL" id="SHE56018.1"/>
    </source>
</evidence>
<dbReference type="InterPro" id="IPR003593">
    <property type="entry name" value="AAA+_ATPase"/>
</dbReference>
<dbReference type="Gene3D" id="3.40.50.300">
    <property type="entry name" value="P-loop containing nucleotide triphosphate hydrolases"/>
    <property type="match status" value="1"/>
</dbReference>
<evidence type="ECO:0000256" key="2">
    <source>
        <dbReference type="ARBA" id="ARBA00022448"/>
    </source>
</evidence>
<gene>
    <name evidence="6" type="ORF">SAMN02745164_00671</name>
</gene>
<keyword evidence="4 6" id="KW-0067">ATP-binding</keyword>
<dbReference type="EMBL" id="FQUI01000007">
    <property type="protein sequence ID" value="SHE56018.1"/>
    <property type="molecule type" value="Genomic_DNA"/>
</dbReference>
<dbReference type="GO" id="GO:0005524">
    <property type="term" value="F:ATP binding"/>
    <property type="evidence" value="ECO:0007669"/>
    <property type="project" value="UniProtKB-KW"/>
</dbReference>
<dbReference type="InterPro" id="IPR017871">
    <property type="entry name" value="ABC_transporter-like_CS"/>
</dbReference>
<dbReference type="GO" id="GO:0015833">
    <property type="term" value="P:peptide transport"/>
    <property type="evidence" value="ECO:0007669"/>
    <property type="project" value="InterPro"/>
</dbReference>
<name>A0A1M4UH92_MARH1</name>
<feature type="domain" description="ABC transporter" evidence="5">
    <location>
        <begin position="3"/>
        <end position="316"/>
    </location>
</feature>
<dbReference type="PROSITE" id="PS50893">
    <property type="entry name" value="ABC_TRANSPORTER_2"/>
    <property type="match status" value="1"/>
</dbReference>
<organism evidence="6 7">
    <name type="scientific">Marinitoga hydrogenitolerans (strain DSM 16785 / JCM 12826 / AT1271)</name>
    <dbReference type="NCBI Taxonomy" id="1122195"/>
    <lineage>
        <taxon>Bacteria</taxon>
        <taxon>Thermotogati</taxon>
        <taxon>Thermotogota</taxon>
        <taxon>Thermotogae</taxon>
        <taxon>Petrotogales</taxon>
        <taxon>Petrotogaceae</taxon>
        <taxon>Marinitoga</taxon>
    </lineage>
</organism>
<comment type="caution">
    <text evidence="6">The sequence shown here is derived from an EMBL/GenBank/DDBJ whole genome shotgun (WGS) entry which is preliminary data.</text>
</comment>
<dbReference type="Pfam" id="PF08352">
    <property type="entry name" value="oligo_HPY"/>
    <property type="match status" value="1"/>
</dbReference>
<evidence type="ECO:0000256" key="4">
    <source>
        <dbReference type="ARBA" id="ARBA00022840"/>
    </source>
</evidence>
<dbReference type="OrthoDB" id="41661at2"/>
<dbReference type="GO" id="GO:0055085">
    <property type="term" value="P:transmembrane transport"/>
    <property type="evidence" value="ECO:0007669"/>
    <property type="project" value="UniProtKB-ARBA"/>
</dbReference>
<dbReference type="CDD" id="cd03257">
    <property type="entry name" value="ABC_NikE_OppD_transporters"/>
    <property type="match status" value="1"/>
</dbReference>
<dbReference type="InterPro" id="IPR050319">
    <property type="entry name" value="ABC_transp_ATP-bind"/>
</dbReference>
<dbReference type="NCBIfam" id="TIGR01727">
    <property type="entry name" value="oligo_HPY"/>
    <property type="match status" value="1"/>
</dbReference>
<dbReference type="InterPro" id="IPR013563">
    <property type="entry name" value="Oligopep_ABC_C"/>
</dbReference>
<dbReference type="SUPFAM" id="SSF52540">
    <property type="entry name" value="P-loop containing nucleoside triphosphate hydrolases"/>
    <property type="match status" value="1"/>
</dbReference>
<protein>
    <submittedName>
        <fullName evidence="6">Peptide/nickel transport system ATP-binding protein</fullName>
    </submittedName>
</protein>
<reference evidence="6" key="1">
    <citation type="submission" date="2016-11" db="EMBL/GenBank/DDBJ databases">
        <authorList>
            <person name="Varghese N."/>
            <person name="Submissions S."/>
        </authorList>
    </citation>
    <scope>NUCLEOTIDE SEQUENCE [LARGE SCALE GENOMIC DNA]</scope>
    <source>
        <strain evidence="6">DSM 16785</strain>
    </source>
</reference>
<proteinExistence type="inferred from homology"/>
<sequence>MLLRVNELKKYFPIKHGFIIEKTVGYVKAVDGVTFSLEKGETYGLVGESGCGKTTIGKTILRLYNQTDGEIFIDDKDTSYFFMKRSEAKDYLKRHYIDVLNNEIKKKSESEFLKELPDYKKPYFEFLIKNGPAKFIDYMLSDLKGKRMHFRRKVQIVFQDPTSSLNPRMTVGNILSEPLIFHGIAKNKNDAFDIVKEILVNVGLKKYHVDRYPHQFSGGQRQRIAVARAAILKPDLIILDEPTSALDVSVQAQIIKLLKDLQVELNAGYLFISHDLGVVRFISNYVGIMYLGRMVEYGNSDEIFDNSKHPYTEALLNAAPVPDPRKRRDRKQFIIKGQVPSPINRPKGCFFSPRCKYAFEPCTKKYPSYFEVEKNHFVGCYKYEPKS</sequence>
<dbReference type="GO" id="GO:0016887">
    <property type="term" value="F:ATP hydrolysis activity"/>
    <property type="evidence" value="ECO:0007669"/>
    <property type="project" value="InterPro"/>
</dbReference>
<dbReference type="InterPro" id="IPR003439">
    <property type="entry name" value="ABC_transporter-like_ATP-bd"/>
</dbReference>
<dbReference type="RefSeq" id="WP_072863424.1">
    <property type="nucleotide sequence ID" value="NZ_FQUI01000007.1"/>
</dbReference>
<dbReference type="SMART" id="SM00382">
    <property type="entry name" value="AAA"/>
    <property type="match status" value="1"/>
</dbReference>
<dbReference type="PANTHER" id="PTHR43776:SF7">
    <property type="entry name" value="D,D-DIPEPTIDE TRANSPORT ATP-BINDING PROTEIN DDPF-RELATED"/>
    <property type="match status" value="1"/>
</dbReference>
<dbReference type="STRING" id="1122195.SAMN02745164_00671"/>
<dbReference type="InterPro" id="IPR027417">
    <property type="entry name" value="P-loop_NTPase"/>
</dbReference>
<keyword evidence="3" id="KW-0547">Nucleotide-binding</keyword>
<evidence type="ECO:0000256" key="3">
    <source>
        <dbReference type="ARBA" id="ARBA00022741"/>
    </source>
</evidence>
<evidence type="ECO:0000256" key="1">
    <source>
        <dbReference type="ARBA" id="ARBA00005417"/>
    </source>
</evidence>
<dbReference type="AlphaFoldDB" id="A0A1M4UH92"/>
<evidence type="ECO:0000259" key="5">
    <source>
        <dbReference type="PROSITE" id="PS50893"/>
    </source>
</evidence>